<dbReference type="PROSITE" id="PS51880">
    <property type="entry name" value="TGS"/>
    <property type="match status" value="1"/>
</dbReference>
<dbReference type="InterPro" id="IPR012676">
    <property type="entry name" value="TGS-like"/>
</dbReference>
<comment type="similarity">
    <text evidence="1">Belongs to the RelA/SpoT family.</text>
</comment>
<dbReference type="EMBL" id="DRTM01000035">
    <property type="protein sequence ID" value="HHE75585.1"/>
    <property type="molecule type" value="Genomic_DNA"/>
</dbReference>
<dbReference type="PRINTS" id="PR00326">
    <property type="entry name" value="GTP1OBG"/>
</dbReference>
<name>A0A7J3T8J0_9ARCH</name>
<dbReference type="Pfam" id="PF08438">
    <property type="entry name" value="YGR210-like_G4"/>
    <property type="match status" value="1"/>
</dbReference>
<dbReference type="Gene3D" id="3.10.20.30">
    <property type="match status" value="1"/>
</dbReference>
<dbReference type="InterPro" id="IPR004095">
    <property type="entry name" value="TGS"/>
</dbReference>
<dbReference type="NCBIfam" id="NF007171">
    <property type="entry name" value="PRK09602.1"/>
    <property type="match status" value="1"/>
</dbReference>
<dbReference type="InterPro" id="IPR031167">
    <property type="entry name" value="G_OBG"/>
</dbReference>
<evidence type="ECO:0000256" key="2">
    <source>
        <dbReference type="ARBA" id="ARBA00022741"/>
    </source>
</evidence>
<evidence type="ECO:0000259" key="4">
    <source>
        <dbReference type="PROSITE" id="PS51880"/>
    </source>
</evidence>
<dbReference type="PROSITE" id="PS51710">
    <property type="entry name" value="G_OBG"/>
    <property type="match status" value="1"/>
</dbReference>
<evidence type="ECO:0000259" key="3">
    <source>
        <dbReference type="PROSITE" id="PS51710"/>
    </source>
</evidence>
<dbReference type="GO" id="GO:0005737">
    <property type="term" value="C:cytoplasm"/>
    <property type="evidence" value="ECO:0007669"/>
    <property type="project" value="TreeGrafter"/>
</dbReference>
<dbReference type="FunFam" id="3.10.20.30:FF:000002">
    <property type="entry name" value="GTP pyrophosphokinase (RelA/SpoT)"/>
    <property type="match status" value="1"/>
</dbReference>
<dbReference type="SUPFAM" id="SSF81271">
    <property type="entry name" value="TGS-like"/>
    <property type="match status" value="1"/>
</dbReference>
<protein>
    <submittedName>
        <fullName evidence="5">Redox-regulated ATPase YchF</fullName>
    </submittedName>
</protein>
<dbReference type="InterPro" id="IPR012675">
    <property type="entry name" value="Beta-grasp_dom_sf"/>
</dbReference>
<dbReference type="PANTHER" id="PTHR23305:SF1">
    <property type="entry name" value="OBG-TYPE G DOMAIN-CONTAINING PROTEIN"/>
    <property type="match status" value="1"/>
</dbReference>
<feature type="domain" description="OBG-type G" evidence="3">
    <location>
        <begin position="2"/>
        <end position="272"/>
    </location>
</feature>
<dbReference type="Proteomes" id="UP000886130">
    <property type="component" value="Unassembled WGS sequence"/>
</dbReference>
<dbReference type="PANTHER" id="PTHR23305">
    <property type="entry name" value="OBG GTPASE FAMILY"/>
    <property type="match status" value="1"/>
</dbReference>
<dbReference type="CDD" id="cd01669">
    <property type="entry name" value="TGS_MJ1332_like"/>
    <property type="match status" value="1"/>
</dbReference>
<evidence type="ECO:0000313" key="5">
    <source>
        <dbReference type="EMBL" id="HHE75585.1"/>
    </source>
</evidence>
<dbReference type="InterPro" id="IPR006073">
    <property type="entry name" value="GTP-bd"/>
</dbReference>
<keyword evidence="2" id="KW-0547">Nucleotide-binding</keyword>
<dbReference type="InterPro" id="IPR013646">
    <property type="entry name" value="YGR210-like_G4"/>
</dbReference>
<gene>
    <name evidence="5" type="primary">ychF</name>
    <name evidence="5" type="ORF">ENL31_00470</name>
</gene>
<dbReference type="Pfam" id="PF01926">
    <property type="entry name" value="MMR_HSR1"/>
    <property type="match status" value="1"/>
</dbReference>
<dbReference type="GO" id="GO:0005525">
    <property type="term" value="F:GTP binding"/>
    <property type="evidence" value="ECO:0007669"/>
    <property type="project" value="InterPro"/>
</dbReference>
<dbReference type="InterPro" id="IPR027417">
    <property type="entry name" value="P-loop_NTPase"/>
</dbReference>
<dbReference type="AlphaFoldDB" id="A0A7J3T8J0"/>
<comment type="caution">
    <text evidence="5">The sequence shown here is derived from an EMBL/GenBank/DDBJ whole genome shotgun (WGS) entry which is preliminary data.</text>
</comment>
<sequence>MVELGLVGKPNVGKSTFFAAATMHTVEIANYPFTTIEANRGIGYVRKPCPHVELGVPCNPRKSLCVCGTRYIPVEIIDVAGLVPEAHAGKGLGNKFLDDLRHADALIHIVDATGATDAEGNFLPPKSRDPWEDVNFLEKEIAYWIAGIIGRGWIRIARRLEAEKIKIEVALSERLSGLNIGEREIHTALNNVNLKKSPTKWNDMDILHLSFEIRRIAKPMVIAANKADAADEEYLSSFIKKAKEKGYYAIPVSADYELALKKAAKVGLISYNPGDEDFEIIQEDRLNQRQLNALEKIREFMRKFGGTGVQKVIEYTVFNLLRMIAVYPVEDENKWTDKDGNVLPDVYLFREGSTAIDLAYKVHTELGENFIRAIDGRTKKILGHDYPLHDGDVIKIIARR</sequence>
<dbReference type="CDD" id="cd01899">
    <property type="entry name" value="Ygr210"/>
    <property type="match status" value="1"/>
</dbReference>
<accession>A0A7J3T8J0</accession>
<dbReference type="GO" id="GO:0016887">
    <property type="term" value="F:ATP hydrolysis activity"/>
    <property type="evidence" value="ECO:0007669"/>
    <property type="project" value="TreeGrafter"/>
</dbReference>
<dbReference type="SUPFAM" id="SSF52540">
    <property type="entry name" value="P-loop containing nucleoside triphosphate hydrolases"/>
    <property type="match status" value="1"/>
</dbReference>
<dbReference type="Gene3D" id="3.40.50.300">
    <property type="entry name" value="P-loop containing nucleotide triphosphate hydrolases"/>
    <property type="match status" value="1"/>
</dbReference>
<dbReference type="Pfam" id="PF02824">
    <property type="entry name" value="TGS"/>
    <property type="match status" value="1"/>
</dbReference>
<feature type="domain" description="TGS" evidence="4">
    <location>
        <begin position="322"/>
        <end position="398"/>
    </location>
</feature>
<evidence type="ECO:0000256" key="1">
    <source>
        <dbReference type="ARBA" id="ARBA00007476"/>
    </source>
</evidence>
<dbReference type="Gene3D" id="1.10.8.470">
    <property type="match status" value="1"/>
</dbReference>
<reference evidence="5" key="1">
    <citation type="journal article" date="2020" name="mSystems">
        <title>Genome- and Community-Level Interaction Insights into Carbon Utilization and Element Cycling Functions of Hydrothermarchaeota in Hydrothermal Sediment.</title>
        <authorList>
            <person name="Zhou Z."/>
            <person name="Liu Y."/>
            <person name="Xu W."/>
            <person name="Pan J."/>
            <person name="Luo Z.H."/>
            <person name="Li M."/>
        </authorList>
    </citation>
    <scope>NUCLEOTIDE SEQUENCE [LARGE SCALE GENOMIC DNA]</scope>
    <source>
        <strain evidence="5">HyVt-85</strain>
    </source>
</reference>
<organism evidence="5">
    <name type="scientific">Candidatus Aciduliprofundum boonei</name>
    <dbReference type="NCBI Taxonomy" id="379547"/>
    <lineage>
        <taxon>Archaea</taxon>
        <taxon>Methanobacteriati</taxon>
        <taxon>Thermoplasmatota</taxon>
        <taxon>DHVE2 group</taxon>
        <taxon>Candidatus Aciduliprofundum</taxon>
    </lineage>
</organism>
<proteinExistence type="inferred from homology"/>